<dbReference type="InterPro" id="IPR042121">
    <property type="entry name" value="MutL_C_regsub"/>
</dbReference>
<dbReference type="FunFam" id="3.30.565.10:FF:000003">
    <property type="entry name" value="DNA mismatch repair endonuclease MutL"/>
    <property type="match status" value="1"/>
</dbReference>
<dbReference type="InterPro" id="IPR036890">
    <property type="entry name" value="HATPase_C_sf"/>
</dbReference>
<dbReference type="NCBIfam" id="NF000953">
    <property type="entry name" value="PRK00095.2-4"/>
    <property type="match status" value="1"/>
</dbReference>
<dbReference type="GO" id="GO:0032300">
    <property type="term" value="C:mismatch repair complex"/>
    <property type="evidence" value="ECO:0007669"/>
    <property type="project" value="InterPro"/>
</dbReference>
<dbReference type="eggNOG" id="COG0323">
    <property type="taxonomic scope" value="Bacteria"/>
</dbReference>
<dbReference type="PANTHER" id="PTHR10073">
    <property type="entry name" value="DNA MISMATCH REPAIR PROTEIN MLH, PMS, MUTL"/>
    <property type="match status" value="1"/>
</dbReference>
<dbReference type="HAMAP" id="MF_00149">
    <property type="entry name" value="DNA_mis_repair"/>
    <property type="match status" value="1"/>
</dbReference>
<comment type="function">
    <text evidence="5">This protein is involved in the repair of mismatches in DNA. It is required for dam-dependent methyl-directed DNA mismatch repair. May act as a 'molecular matchmaker', a protein that promotes the formation of a stable complex between two or more DNA-binding proteins in an ATP-dependent manner without itself being part of a final effector complex.</text>
</comment>
<dbReference type="EMBL" id="CP005587">
    <property type="protein sequence ID" value="AGK58990.1"/>
    <property type="molecule type" value="Genomic_DNA"/>
</dbReference>
<dbReference type="KEGG" id="hdt:HYPDE_36593"/>
<evidence type="ECO:0000313" key="8">
    <source>
        <dbReference type="EMBL" id="AGK58990.1"/>
    </source>
</evidence>
<evidence type="ECO:0000259" key="7">
    <source>
        <dbReference type="SMART" id="SM01340"/>
    </source>
</evidence>
<feature type="domain" description="MutL C-terminal dimerisation" evidence="6">
    <location>
        <begin position="416"/>
        <end position="559"/>
    </location>
</feature>
<dbReference type="Proteomes" id="UP000005952">
    <property type="component" value="Chromosome"/>
</dbReference>
<dbReference type="SMART" id="SM01340">
    <property type="entry name" value="DNA_mis_repair"/>
    <property type="match status" value="1"/>
</dbReference>
<dbReference type="Pfam" id="PF01119">
    <property type="entry name" value="DNA_mis_repair"/>
    <property type="match status" value="1"/>
</dbReference>
<dbReference type="InterPro" id="IPR002099">
    <property type="entry name" value="MutL/Mlh/PMS"/>
</dbReference>
<dbReference type="HOGENOM" id="CLU_004131_4_2_5"/>
<dbReference type="InterPro" id="IPR013507">
    <property type="entry name" value="DNA_mismatch_S5_2-like"/>
</dbReference>
<dbReference type="Gene3D" id="3.30.1540.20">
    <property type="entry name" value="MutL, C-terminal domain, dimerisation subdomain"/>
    <property type="match status" value="1"/>
</dbReference>
<dbReference type="Pfam" id="PF08676">
    <property type="entry name" value="MutL_C"/>
    <property type="match status" value="1"/>
</dbReference>
<keyword evidence="4 5" id="KW-0234">DNA repair</keyword>
<dbReference type="InterPro" id="IPR037198">
    <property type="entry name" value="MutL_C_sf"/>
</dbReference>
<protein>
    <recommendedName>
        <fullName evidence="2 5">DNA mismatch repair protein MutL</fullName>
    </recommendedName>
</protein>
<keyword evidence="3 5" id="KW-0227">DNA damage</keyword>
<dbReference type="GO" id="GO:0140664">
    <property type="term" value="F:ATP-dependent DNA damage sensor activity"/>
    <property type="evidence" value="ECO:0007669"/>
    <property type="project" value="InterPro"/>
</dbReference>
<organism evidence="8 9">
    <name type="scientific">Hyphomicrobium denitrificans 1NES1</name>
    <dbReference type="NCBI Taxonomy" id="670307"/>
    <lineage>
        <taxon>Bacteria</taxon>
        <taxon>Pseudomonadati</taxon>
        <taxon>Pseudomonadota</taxon>
        <taxon>Alphaproteobacteria</taxon>
        <taxon>Hyphomicrobiales</taxon>
        <taxon>Hyphomicrobiaceae</taxon>
        <taxon>Hyphomicrobium</taxon>
    </lineage>
</organism>
<name>N0BFW9_9HYPH</name>
<dbReference type="Gene3D" id="3.30.230.10">
    <property type="match status" value="1"/>
</dbReference>
<dbReference type="CDD" id="cd00782">
    <property type="entry name" value="MutL_Trans"/>
    <property type="match status" value="1"/>
</dbReference>
<dbReference type="GO" id="GO:0005524">
    <property type="term" value="F:ATP binding"/>
    <property type="evidence" value="ECO:0007669"/>
    <property type="project" value="InterPro"/>
</dbReference>
<gene>
    <name evidence="5" type="primary">mutL</name>
    <name evidence="8" type="ORF">HYPDE_36593</name>
</gene>
<evidence type="ECO:0000256" key="2">
    <source>
        <dbReference type="ARBA" id="ARBA00021975"/>
    </source>
</evidence>
<dbReference type="GO" id="GO:0030983">
    <property type="term" value="F:mismatched DNA binding"/>
    <property type="evidence" value="ECO:0007669"/>
    <property type="project" value="InterPro"/>
</dbReference>
<dbReference type="CDD" id="cd16926">
    <property type="entry name" value="HATPase_MutL-MLH-PMS-like"/>
    <property type="match status" value="1"/>
</dbReference>
<evidence type="ECO:0000256" key="3">
    <source>
        <dbReference type="ARBA" id="ARBA00022763"/>
    </source>
</evidence>
<dbReference type="InterPro" id="IPR042120">
    <property type="entry name" value="MutL_C_dimsub"/>
</dbReference>
<reference evidence="8 9" key="1">
    <citation type="journal article" date="2013" name="Genome Announc.">
        <title>Genome sequences for three denitrifying bacterial strains isolated from a uranium- and nitrate-contaminated subsurface environment.</title>
        <authorList>
            <person name="Venkatramanan R."/>
            <person name="Prakash O."/>
            <person name="Woyke T."/>
            <person name="Chain P."/>
            <person name="Goodwin L.A."/>
            <person name="Watson D."/>
            <person name="Brooks S."/>
            <person name="Kostka J.E."/>
            <person name="Green S.J."/>
        </authorList>
    </citation>
    <scope>NUCLEOTIDE SEQUENCE [LARGE SCALE GENOMIC DNA]</scope>
    <source>
        <strain evidence="8 9">1NES1</strain>
    </source>
</reference>
<dbReference type="PANTHER" id="PTHR10073:SF12">
    <property type="entry name" value="DNA MISMATCH REPAIR PROTEIN MLH1"/>
    <property type="match status" value="1"/>
</dbReference>
<sequence length="602" mass="64372">MRRGEVAVAIRQLSPETVNRIAAGEVIERPASVVKELVENAIDSGATQIEIVITEGGLSLIRVTDDGSGMSADDLALAVERHATSKLDEEDLFDIRSLGFRGEALPSIGSIAELEIRSRLREADQGFSMRVVRGAKESIKPAAANPGTVVEVRDLFSATPARLKFLKSERAETMAVTDVVRRLAMAHPEIGFTLQTGEKRPVVYPRGERSSSAWLERIGAIMGREFMADALEVSGGGSGALGPMRVFGFIGLPTLHRPDSMQQFLFVNGRSVKDKLLIGAVRAAYGDLIPRGRSPLLAIFLDVAPPDVDVNVHPAKAEVRFRDAGRVRGLMIGAMRQALEAAGHRASAQGGVLTVESFSAGVLPSVTPALASEPLGFAESGPGPATFAAVDTPSADMRVPDESRVEQSIDKPLGAVRAQVHENYIVAQTRDGLVIVDQHAAHERLVYEKLKAALVNGGVATQGLLIPAIVILDPDDAELLQNRAAELAELGLVLEAFGEGAVAVRETPALLGDTDIDGLVKDLAAELRADGTARALKDRLEAVASRMACHGSVRSGRRLTVEEMNALLRQMEATPYSGQCNHGRPTYVALKLSDIERLFGRR</sequence>
<evidence type="ECO:0000256" key="5">
    <source>
        <dbReference type="HAMAP-Rule" id="MF_00149"/>
    </source>
</evidence>
<dbReference type="Gene3D" id="3.30.565.10">
    <property type="entry name" value="Histidine kinase-like ATPase, C-terminal domain"/>
    <property type="match status" value="1"/>
</dbReference>
<comment type="similarity">
    <text evidence="1 5">Belongs to the DNA mismatch repair MutL/HexB family.</text>
</comment>
<dbReference type="InterPro" id="IPR014721">
    <property type="entry name" value="Ribsml_uS5_D2-typ_fold_subgr"/>
</dbReference>
<dbReference type="NCBIfam" id="TIGR00585">
    <property type="entry name" value="mutl"/>
    <property type="match status" value="1"/>
</dbReference>
<dbReference type="GO" id="GO:0006298">
    <property type="term" value="P:mismatch repair"/>
    <property type="evidence" value="ECO:0007669"/>
    <property type="project" value="UniProtKB-UniRule"/>
</dbReference>
<dbReference type="SUPFAM" id="SSF55874">
    <property type="entry name" value="ATPase domain of HSP90 chaperone/DNA topoisomerase II/histidine kinase"/>
    <property type="match status" value="1"/>
</dbReference>
<evidence type="ECO:0000313" key="9">
    <source>
        <dbReference type="Proteomes" id="UP000005952"/>
    </source>
</evidence>
<feature type="domain" description="DNA mismatch repair protein S5" evidence="7">
    <location>
        <begin position="218"/>
        <end position="340"/>
    </location>
</feature>
<dbReference type="InterPro" id="IPR020568">
    <property type="entry name" value="Ribosomal_Su5_D2-typ_SF"/>
</dbReference>
<dbReference type="STRING" id="670307.HYPDE_36593"/>
<accession>N0BFW9</accession>
<evidence type="ECO:0000259" key="6">
    <source>
        <dbReference type="SMART" id="SM00853"/>
    </source>
</evidence>
<dbReference type="PROSITE" id="PS00058">
    <property type="entry name" value="DNA_MISMATCH_REPAIR_1"/>
    <property type="match status" value="1"/>
</dbReference>
<dbReference type="InterPro" id="IPR020667">
    <property type="entry name" value="DNA_mismatch_repair_MutL"/>
</dbReference>
<dbReference type="SUPFAM" id="SSF118116">
    <property type="entry name" value="DNA mismatch repair protein MutL"/>
    <property type="match status" value="1"/>
</dbReference>
<proteinExistence type="inferred from homology"/>
<dbReference type="InterPro" id="IPR038973">
    <property type="entry name" value="MutL/Mlh/Pms-like"/>
</dbReference>
<dbReference type="Pfam" id="PF13589">
    <property type="entry name" value="HATPase_c_3"/>
    <property type="match status" value="1"/>
</dbReference>
<dbReference type="InterPro" id="IPR014762">
    <property type="entry name" value="DNA_mismatch_repair_CS"/>
</dbReference>
<evidence type="ECO:0000256" key="4">
    <source>
        <dbReference type="ARBA" id="ARBA00023204"/>
    </source>
</evidence>
<dbReference type="GO" id="GO:0016887">
    <property type="term" value="F:ATP hydrolysis activity"/>
    <property type="evidence" value="ECO:0007669"/>
    <property type="project" value="InterPro"/>
</dbReference>
<keyword evidence="9" id="KW-1185">Reference proteome</keyword>
<dbReference type="Gene3D" id="3.30.1370.100">
    <property type="entry name" value="MutL, C-terminal domain, regulatory subdomain"/>
    <property type="match status" value="1"/>
</dbReference>
<dbReference type="SMART" id="SM00853">
    <property type="entry name" value="MutL_C"/>
    <property type="match status" value="1"/>
</dbReference>
<dbReference type="SUPFAM" id="SSF54211">
    <property type="entry name" value="Ribosomal protein S5 domain 2-like"/>
    <property type="match status" value="1"/>
</dbReference>
<dbReference type="AlphaFoldDB" id="N0BFW9"/>
<evidence type="ECO:0000256" key="1">
    <source>
        <dbReference type="ARBA" id="ARBA00006082"/>
    </source>
</evidence>
<dbReference type="InterPro" id="IPR014790">
    <property type="entry name" value="MutL_C"/>
</dbReference>